<dbReference type="RefSeq" id="WP_320321331.1">
    <property type="nucleotide sequence ID" value="NZ_JAVIIP010000012.1"/>
</dbReference>
<organism evidence="1 2">
    <name type="scientific">Mesorhizobium abyssinicae</name>
    <dbReference type="NCBI Taxonomy" id="1209958"/>
    <lineage>
        <taxon>Bacteria</taxon>
        <taxon>Pseudomonadati</taxon>
        <taxon>Pseudomonadota</taxon>
        <taxon>Alphaproteobacteria</taxon>
        <taxon>Hyphomicrobiales</taxon>
        <taxon>Phyllobacteriaceae</taxon>
        <taxon>Mesorhizobium</taxon>
    </lineage>
</organism>
<comment type="caution">
    <text evidence="1">The sequence shown here is derived from an EMBL/GenBank/DDBJ whole genome shotgun (WGS) entry which is preliminary data.</text>
</comment>
<reference evidence="1 2" key="1">
    <citation type="submission" date="2023-08" db="EMBL/GenBank/DDBJ databases">
        <title>Implementing the SeqCode for naming new Mesorhizobium species isolated from Vachellia karroo root nodules.</title>
        <authorList>
            <person name="Van Lill M."/>
        </authorList>
    </citation>
    <scope>NUCLEOTIDE SEQUENCE [LARGE SCALE GENOMIC DNA]</scope>
    <source>
        <strain evidence="1 2">VK4B</strain>
    </source>
</reference>
<evidence type="ECO:0000313" key="1">
    <source>
        <dbReference type="EMBL" id="MDX8540239.1"/>
    </source>
</evidence>
<evidence type="ECO:0000313" key="2">
    <source>
        <dbReference type="Proteomes" id="UP001276564"/>
    </source>
</evidence>
<accession>A0ABU5ASG4</accession>
<sequence length="123" mass="13539">MSRIVMYDQIGARKPVQSFVLDWKDGVPCTLRQIITERVLLEPDRLHASRNDAAIETLLYAPNTGPLKKTNPDQAVAAAIEAFSRNAFMVVVGGKQMMALDDVAVISARTDVVFIKLLRLKGG</sequence>
<dbReference type="EMBL" id="JAVIIP010000012">
    <property type="protein sequence ID" value="MDX8540239.1"/>
    <property type="molecule type" value="Genomic_DNA"/>
</dbReference>
<keyword evidence="2" id="KW-1185">Reference proteome</keyword>
<proteinExistence type="predicted"/>
<gene>
    <name evidence="1" type="ORF">RFM23_21705</name>
</gene>
<dbReference type="Proteomes" id="UP001276564">
    <property type="component" value="Unassembled WGS sequence"/>
</dbReference>
<name>A0ABU5ASG4_9HYPH</name>
<protein>
    <submittedName>
        <fullName evidence="1">Uncharacterized protein</fullName>
    </submittedName>
</protein>